<name>A0ACD5VUE0_AVESA</name>
<dbReference type="EnsemblPlants" id="AVESA.00010b.r2.3CG0513580.1">
    <property type="protein sequence ID" value="AVESA.00010b.r2.3CG0513580.1.CDS.1"/>
    <property type="gene ID" value="AVESA.00010b.r2.3CG0513580"/>
</dbReference>
<dbReference type="Proteomes" id="UP001732700">
    <property type="component" value="Chromosome 3C"/>
</dbReference>
<reference evidence="1" key="1">
    <citation type="submission" date="2021-05" db="EMBL/GenBank/DDBJ databases">
        <authorList>
            <person name="Scholz U."/>
            <person name="Mascher M."/>
            <person name="Fiebig A."/>
        </authorList>
    </citation>
    <scope>NUCLEOTIDE SEQUENCE [LARGE SCALE GENOMIC DNA]</scope>
</reference>
<protein>
    <submittedName>
        <fullName evidence="1">Uncharacterized protein</fullName>
    </submittedName>
</protein>
<proteinExistence type="predicted"/>
<sequence>MEELSEEDKQIFDLLKRSAKEAVEDRVNSYQSSAARAMTDMIKDNDAKFSALNVKVDGAMTEIHRALDKLNGTSTSTAATPRAPREEREGQSRRRDAFHGRRTGCYIPPLARGTQDSEYLDSSDKIGEEFSVECSDHFSPGPRVDLPRFDCSHPHLWQTRCEEYFALWGTTRQLWIPYASAQFDGVATKWLESFRSSSPNADWEEFCLALLARFGRNQHATLLRRMFHIYQLTTVEAYVEEFSQLMDQLPAYGKHPDPLYYITRFMNGLKPTVRLMVAILLPEDLDEAYQLALLHEELGDGSTPINQQFQNTVRRPYVPVAQQQNLPIPQAAPKLDRAPMQPIRPAAVEDKWSAFRNYRRAKGLCFICGERWGKEHKCQGTVQLHFVQEMVELLQTENDENSQQSVDASELMCLSATTLGFDKPSLATQIEIEIEGKRFSMLIDFGSSHSFLNTEVASSLPGVSTMTPTVKVADGESLISSSHIPNCKWQYGQAQFTTQFRILSLGQYDGILGLDWLASLGPMSVD</sequence>
<organism evidence="1 2">
    <name type="scientific">Avena sativa</name>
    <name type="common">Oat</name>
    <dbReference type="NCBI Taxonomy" id="4498"/>
    <lineage>
        <taxon>Eukaryota</taxon>
        <taxon>Viridiplantae</taxon>
        <taxon>Streptophyta</taxon>
        <taxon>Embryophyta</taxon>
        <taxon>Tracheophyta</taxon>
        <taxon>Spermatophyta</taxon>
        <taxon>Magnoliopsida</taxon>
        <taxon>Liliopsida</taxon>
        <taxon>Poales</taxon>
        <taxon>Poaceae</taxon>
        <taxon>BOP clade</taxon>
        <taxon>Pooideae</taxon>
        <taxon>Poodae</taxon>
        <taxon>Poeae</taxon>
        <taxon>Poeae Chloroplast Group 1 (Aveneae type)</taxon>
        <taxon>Aveninae</taxon>
        <taxon>Avena</taxon>
    </lineage>
</organism>
<accession>A0ACD5VUE0</accession>
<keyword evidence="2" id="KW-1185">Reference proteome</keyword>
<evidence type="ECO:0000313" key="1">
    <source>
        <dbReference type="EnsemblPlants" id="AVESA.00010b.r2.3CG0513580.1.CDS.1"/>
    </source>
</evidence>
<evidence type="ECO:0000313" key="2">
    <source>
        <dbReference type="Proteomes" id="UP001732700"/>
    </source>
</evidence>
<reference evidence="1" key="2">
    <citation type="submission" date="2025-09" db="UniProtKB">
        <authorList>
            <consortium name="EnsemblPlants"/>
        </authorList>
    </citation>
    <scope>IDENTIFICATION</scope>
</reference>